<organism evidence="2 3">
    <name type="scientific">Acacia crassicarpa</name>
    <name type="common">northern wattle</name>
    <dbReference type="NCBI Taxonomy" id="499986"/>
    <lineage>
        <taxon>Eukaryota</taxon>
        <taxon>Viridiplantae</taxon>
        <taxon>Streptophyta</taxon>
        <taxon>Embryophyta</taxon>
        <taxon>Tracheophyta</taxon>
        <taxon>Spermatophyta</taxon>
        <taxon>Magnoliopsida</taxon>
        <taxon>eudicotyledons</taxon>
        <taxon>Gunneridae</taxon>
        <taxon>Pentapetalae</taxon>
        <taxon>rosids</taxon>
        <taxon>fabids</taxon>
        <taxon>Fabales</taxon>
        <taxon>Fabaceae</taxon>
        <taxon>Caesalpinioideae</taxon>
        <taxon>mimosoid clade</taxon>
        <taxon>Acacieae</taxon>
        <taxon>Acacia</taxon>
    </lineage>
</organism>
<accession>A0AAE1N5L5</accession>
<dbReference type="PANTHER" id="PTHR35125:SF2">
    <property type="entry name" value="PROTEIN PATRONUS 2-LIKE"/>
    <property type="match status" value="1"/>
</dbReference>
<comment type="caution">
    <text evidence="2">The sequence shown here is derived from an EMBL/GenBank/DDBJ whole genome shotgun (WGS) entry which is preliminary data.</text>
</comment>
<proteinExistence type="predicted"/>
<evidence type="ECO:0000256" key="1">
    <source>
        <dbReference type="SAM" id="MobiDB-lite"/>
    </source>
</evidence>
<evidence type="ECO:0000313" key="3">
    <source>
        <dbReference type="Proteomes" id="UP001293593"/>
    </source>
</evidence>
<dbReference type="EMBL" id="JAWXYG010000001">
    <property type="protein sequence ID" value="KAK4283019.1"/>
    <property type="molecule type" value="Genomic_DNA"/>
</dbReference>
<keyword evidence="3" id="KW-1185">Reference proteome</keyword>
<protein>
    <submittedName>
        <fullName evidence="2">Uncharacterized protein</fullName>
    </submittedName>
</protein>
<dbReference type="AlphaFoldDB" id="A0AAE1N5L5"/>
<gene>
    <name evidence="2" type="ORF">QN277_000022</name>
</gene>
<sequence length="259" mass="28287">MAALTGRLLQDPNLGIQMDGATISTKANFTGQRKAGAGGRKPLGDLSNSEKLSTQGGGRKALDVLKPGKQLKSKELSTVKEEVVPAKIKNLESKRTAPKASEKLPAGNRKALSDISNVGKIKNKSSQKPSALTEEYLHLSAIAEEQCLHNHQACIKSQTEDMGLHNLLNTVGLESDDKLAFSCEVQAFTKLKPKSDLKHLELEEIPENLSEVDLSKEQSLATQFASPPCKTPKISSCYKMWEDFDVNFKLIETPKLSKF</sequence>
<dbReference type="Proteomes" id="UP001293593">
    <property type="component" value="Unassembled WGS sequence"/>
</dbReference>
<reference evidence="2" key="1">
    <citation type="submission" date="2023-10" db="EMBL/GenBank/DDBJ databases">
        <title>Chromosome-level genome of the transformable northern wattle, Acacia crassicarpa.</title>
        <authorList>
            <person name="Massaro I."/>
            <person name="Sinha N.R."/>
            <person name="Poethig S."/>
            <person name="Leichty A.R."/>
        </authorList>
    </citation>
    <scope>NUCLEOTIDE SEQUENCE</scope>
    <source>
        <strain evidence="2">Acra3RX</strain>
        <tissue evidence="2">Leaf</tissue>
    </source>
</reference>
<feature type="region of interest" description="Disordered" evidence="1">
    <location>
        <begin position="29"/>
        <end position="61"/>
    </location>
</feature>
<evidence type="ECO:0000313" key="2">
    <source>
        <dbReference type="EMBL" id="KAK4283019.1"/>
    </source>
</evidence>
<name>A0AAE1N5L5_9FABA</name>
<dbReference type="PANTHER" id="PTHR35125">
    <property type="entry name" value="NEURON NAVIGATOR 1-LIKE-RELATED"/>
    <property type="match status" value="1"/>
</dbReference>
<dbReference type="InterPro" id="IPR039326">
    <property type="entry name" value="Patronus"/>
</dbReference>
<dbReference type="GO" id="GO:0007346">
    <property type="term" value="P:regulation of mitotic cell cycle"/>
    <property type="evidence" value="ECO:0007669"/>
    <property type="project" value="InterPro"/>
</dbReference>